<feature type="transmembrane region" description="Helical" evidence="8">
    <location>
        <begin position="316"/>
        <end position="348"/>
    </location>
</feature>
<organism evidence="9 10">
    <name type="scientific">Arthrobacter gyeryongensis</name>
    <dbReference type="NCBI Taxonomy" id="1650592"/>
    <lineage>
        <taxon>Bacteria</taxon>
        <taxon>Bacillati</taxon>
        <taxon>Actinomycetota</taxon>
        <taxon>Actinomycetes</taxon>
        <taxon>Micrococcales</taxon>
        <taxon>Micrococcaceae</taxon>
        <taxon>Arthrobacter</taxon>
    </lineage>
</organism>
<dbReference type="EMBL" id="BAABKK010000010">
    <property type="protein sequence ID" value="GAA5192483.1"/>
    <property type="molecule type" value="Genomic_DNA"/>
</dbReference>
<accession>A0ABP9S9Z9</accession>
<comment type="subcellular location">
    <subcellularLocation>
        <location evidence="1">Cell membrane</location>
        <topology evidence="1">Multi-pass membrane protein</topology>
    </subcellularLocation>
</comment>
<evidence type="ECO:0000313" key="10">
    <source>
        <dbReference type="Proteomes" id="UP001500200"/>
    </source>
</evidence>
<sequence length="426" mass="46093">MVQALDRLITAERLQNYPVIFIVLGALMTVVSSAQRVIDPGAQGAFLPDYLAHWTGGGLLLSGEREGLYDPAIQLGHQVTALGPTAYLAWFVSPPLVAALYAPLSVLNYNVSAACWVVLSASMLIWCVHSLGFLAPNLMRRRRKYVFLAIFASAPVLELVGGGQDSAFVLAVWLVGLRLMATRRQGLAGAAIGLGFLKPQQVVLVPFVLLFTRRYRALAAFVAVVAGLSGVSVLLVGIDGVQHWVAAITSSLYTEQVQQGQAWKMVSLPAFIIAILPPGWSAWLATYVGWAFIAIGFVFLLQRIRAASPTTVDTQAVWVATLATTVVFSPHLMIYDAILLVPVALFLLERRPSAFIRVMLVAAFVLMWLAPALHVLSLSVPWPFAAVSAPWASLPLTALWVESLKEVLTRRSTSPQSAMVNLDPGK</sequence>
<evidence type="ECO:0000256" key="7">
    <source>
        <dbReference type="ARBA" id="ARBA00024033"/>
    </source>
</evidence>
<keyword evidence="6 8" id="KW-0472">Membrane</keyword>
<feature type="transmembrane region" description="Helical" evidence="8">
    <location>
        <begin position="111"/>
        <end position="134"/>
    </location>
</feature>
<evidence type="ECO:0000256" key="2">
    <source>
        <dbReference type="ARBA" id="ARBA00022475"/>
    </source>
</evidence>
<keyword evidence="10" id="KW-1185">Reference proteome</keyword>
<evidence type="ECO:0000256" key="1">
    <source>
        <dbReference type="ARBA" id="ARBA00004651"/>
    </source>
</evidence>
<keyword evidence="5 8" id="KW-1133">Transmembrane helix</keyword>
<reference evidence="10" key="1">
    <citation type="journal article" date="2019" name="Int. J. Syst. Evol. Microbiol.">
        <title>The Global Catalogue of Microorganisms (GCM) 10K type strain sequencing project: providing services to taxonomists for standard genome sequencing and annotation.</title>
        <authorList>
            <consortium name="The Broad Institute Genomics Platform"/>
            <consortium name="The Broad Institute Genome Sequencing Center for Infectious Disease"/>
            <person name="Wu L."/>
            <person name="Ma J."/>
        </authorList>
    </citation>
    <scope>NUCLEOTIDE SEQUENCE [LARGE SCALE GENOMIC DNA]</scope>
    <source>
        <strain evidence="10">JCM 18514</strain>
    </source>
</reference>
<feature type="transmembrane region" description="Helical" evidence="8">
    <location>
        <begin position="287"/>
        <end position="304"/>
    </location>
</feature>
<evidence type="ECO:0000256" key="5">
    <source>
        <dbReference type="ARBA" id="ARBA00022989"/>
    </source>
</evidence>
<evidence type="ECO:0008006" key="11">
    <source>
        <dbReference type="Google" id="ProtNLM"/>
    </source>
</evidence>
<feature type="transmembrane region" description="Helical" evidence="8">
    <location>
        <begin position="187"/>
        <end position="211"/>
    </location>
</feature>
<evidence type="ECO:0000313" key="9">
    <source>
        <dbReference type="EMBL" id="GAA5192483.1"/>
    </source>
</evidence>
<feature type="transmembrane region" description="Helical" evidence="8">
    <location>
        <begin position="146"/>
        <end position="175"/>
    </location>
</feature>
<keyword evidence="4 8" id="KW-0812">Transmembrane</keyword>
<evidence type="ECO:0000256" key="8">
    <source>
        <dbReference type="SAM" id="Phobius"/>
    </source>
</evidence>
<evidence type="ECO:0000256" key="3">
    <source>
        <dbReference type="ARBA" id="ARBA00022679"/>
    </source>
</evidence>
<name>A0ABP9S9Z9_9MICC</name>
<dbReference type="Pfam" id="PF09594">
    <property type="entry name" value="GT87"/>
    <property type="match status" value="1"/>
</dbReference>
<dbReference type="Proteomes" id="UP001500200">
    <property type="component" value="Unassembled WGS sequence"/>
</dbReference>
<evidence type="ECO:0000256" key="4">
    <source>
        <dbReference type="ARBA" id="ARBA00022692"/>
    </source>
</evidence>
<protein>
    <recommendedName>
        <fullName evidence="11">DUF2029 domain-containing protein</fullName>
    </recommendedName>
</protein>
<keyword evidence="3" id="KW-0808">Transferase</keyword>
<gene>
    <name evidence="9" type="ORF">GCM10023346_14560</name>
</gene>
<evidence type="ECO:0000256" key="6">
    <source>
        <dbReference type="ARBA" id="ARBA00023136"/>
    </source>
</evidence>
<feature type="transmembrane region" description="Helical" evidence="8">
    <location>
        <begin position="355"/>
        <end position="376"/>
    </location>
</feature>
<comment type="caution">
    <text evidence="9">The sequence shown here is derived from an EMBL/GenBank/DDBJ whole genome shotgun (WGS) entry which is preliminary data.</text>
</comment>
<proteinExistence type="inferred from homology"/>
<dbReference type="InterPro" id="IPR018584">
    <property type="entry name" value="GT87"/>
</dbReference>
<keyword evidence="2" id="KW-1003">Cell membrane</keyword>
<feature type="transmembrane region" description="Helical" evidence="8">
    <location>
        <begin position="218"/>
        <end position="241"/>
    </location>
</feature>
<comment type="similarity">
    <text evidence="7">Belongs to the glycosyltransferase 87 family.</text>
</comment>
<feature type="transmembrane region" description="Helical" evidence="8">
    <location>
        <begin position="17"/>
        <end position="38"/>
    </location>
</feature>